<dbReference type="CDD" id="cd06852">
    <property type="entry name" value="GT_MraY"/>
    <property type="match status" value="1"/>
</dbReference>
<dbReference type="GO" id="GO:0046872">
    <property type="term" value="F:metal ion binding"/>
    <property type="evidence" value="ECO:0007669"/>
    <property type="project" value="UniProtKB-KW"/>
</dbReference>
<dbReference type="AlphaFoldDB" id="A0A1M4UHD9"/>
<keyword evidence="7 9" id="KW-0479">Metal-binding</keyword>
<dbReference type="HAMAP" id="MF_00038">
    <property type="entry name" value="MraY"/>
    <property type="match status" value="1"/>
</dbReference>
<dbReference type="InterPro" id="IPR018480">
    <property type="entry name" value="PNAcMuramoyl-5peptid_Trfase_CS"/>
</dbReference>
<dbReference type="InterPro" id="IPR000715">
    <property type="entry name" value="Glycosyl_transferase_4"/>
</dbReference>
<comment type="pathway">
    <text evidence="7">Cell wall biogenesis; peptidoglycan biosynthesis.</text>
</comment>
<comment type="function">
    <text evidence="7">Catalyzes the initial step of the lipid cycle reactions in the biosynthesis of the cell wall peptidoglycan: transfers peptidoglycan precursor phospho-MurNAc-pentapeptide from UDP-MurNAc-pentapeptide onto the lipid carrier undecaprenyl phosphate, yielding undecaprenyl-pyrophosphoryl-MurNAc-pentapeptide, known as lipid I.</text>
</comment>
<evidence type="ECO:0000256" key="4">
    <source>
        <dbReference type="ARBA" id="ARBA00022692"/>
    </source>
</evidence>
<dbReference type="PROSITE" id="PS01348">
    <property type="entry name" value="MRAY_2"/>
    <property type="match status" value="1"/>
</dbReference>
<keyword evidence="7" id="KW-1003">Cell membrane</keyword>
<keyword evidence="11" id="KW-1185">Reference proteome</keyword>
<dbReference type="GO" id="GO:0051992">
    <property type="term" value="F:UDP-N-acetylmuramoyl-L-alanyl-D-glutamyl-meso-2,6-diaminopimelyl-D-alanyl-D-alanine:undecaprenyl-phosphate transferase activity"/>
    <property type="evidence" value="ECO:0007669"/>
    <property type="project" value="RHEA"/>
</dbReference>
<organism evidence="10 11">
    <name type="scientific">Alkalibacter saccharofermentans DSM 14828</name>
    <dbReference type="NCBI Taxonomy" id="1120975"/>
    <lineage>
        <taxon>Bacteria</taxon>
        <taxon>Bacillati</taxon>
        <taxon>Bacillota</taxon>
        <taxon>Clostridia</taxon>
        <taxon>Eubacteriales</taxon>
        <taxon>Eubacteriaceae</taxon>
        <taxon>Alkalibacter</taxon>
    </lineage>
</organism>
<feature type="transmembrane region" description="Helical" evidence="7">
    <location>
        <begin position="6"/>
        <end position="26"/>
    </location>
</feature>
<dbReference type="PANTHER" id="PTHR22926:SF5">
    <property type="entry name" value="PHOSPHO-N-ACETYLMURAMOYL-PENTAPEPTIDE-TRANSFERASE HOMOLOG"/>
    <property type="match status" value="1"/>
</dbReference>
<dbReference type="Proteomes" id="UP000184251">
    <property type="component" value="Unassembled WGS sequence"/>
</dbReference>
<feature type="transmembrane region" description="Helical" evidence="7">
    <location>
        <begin position="246"/>
        <end position="268"/>
    </location>
</feature>
<keyword evidence="5 7" id="KW-1133">Transmembrane helix</keyword>
<evidence type="ECO:0000256" key="7">
    <source>
        <dbReference type="HAMAP-Rule" id="MF_00038"/>
    </source>
</evidence>
<dbReference type="GO" id="GO:0051301">
    <property type="term" value="P:cell division"/>
    <property type="evidence" value="ECO:0007669"/>
    <property type="project" value="UniProtKB-KW"/>
</dbReference>
<evidence type="ECO:0000256" key="9">
    <source>
        <dbReference type="PIRSR" id="PIRSR600715-1"/>
    </source>
</evidence>
<protein>
    <recommendedName>
        <fullName evidence="7 8">Phospho-N-acetylmuramoyl-pentapeptide-transferase</fullName>
        <ecNumber evidence="7 8">2.7.8.13</ecNumber>
    </recommendedName>
    <alternativeName>
        <fullName evidence="7">UDP-MurNAc-pentapeptide phosphotransferase</fullName>
    </alternativeName>
</protein>
<feature type="binding site" evidence="9">
    <location>
        <position position="164"/>
    </location>
    <ligand>
        <name>Mg(2+)</name>
        <dbReference type="ChEBI" id="CHEBI:18420"/>
    </ligand>
</feature>
<feature type="transmembrane region" description="Helical" evidence="7">
    <location>
        <begin position="107"/>
        <end position="126"/>
    </location>
</feature>
<dbReference type="GO" id="GO:0071555">
    <property type="term" value="P:cell wall organization"/>
    <property type="evidence" value="ECO:0007669"/>
    <property type="project" value="UniProtKB-KW"/>
</dbReference>
<proteinExistence type="inferred from homology"/>
<keyword evidence="7" id="KW-0131">Cell cycle</keyword>
<keyword evidence="4 7" id="KW-0812">Transmembrane</keyword>
<dbReference type="PROSITE" id="PS01347">
    <property type="entry name" value="MRAY_1"/>
    <property type="match status" value="1"/>
</dbReference>
<dbReference type="GO" id="GO:0008360">
    <property type="term" value="P:regulation of cell shape"/>
    <property type="evidence" value="ECO:0007669"/>
    <property type="project" value="UniProtKB-KW"/>
</dbReference>
<comment type="cofactor">
    <cofactor evidence="7 9">
        <name>Mg(2+)</name>
        <dbReference type="ChEBI" id="CHEBI:18420"/>
    </cofactor>
</comment>
<evidence type="ECO:0000256" key="1">
    <source>
        <dbReference type="ARBA" id="ARBA00004141"/>
    </source>
</evidence>
<evidence type="ECO:0000256" key="3">
    <source>
        <dbReference type="ARBA" id="ARBA00022679"/>
    </source>
</evidence>
<comment type="catalytic activity">
    <reaction evidence="7">
        <text>UDP-N-acetyl-alpha-D-muramoyl-L-alanyl-gamma-D-glutamyl-meso-2,6-diaminopimeloyl-D-alanyl-D-alanine + di-trans,octa-cis-undecaprenyl phosphate = di-trans,octa-cis-undecaprenyl diphospho-N-acetyl-alpha-D-muramoyl-L-alanyl-D-glutamyl-meso-2,6-diaminopimeloyl-D-alanyl-D-alanine + UMP</text>
        <dbReference type="Rhea" id="RHEA:28386"/>
        <dbReference type="ChEBI" id="CHEBI:57865"/>
        <dbReference type="ChEBI" id="CHEBI:60392"/>
        <dbReference type="ChEBI" id="CHEBI:61386"/>
        <dbReference type="ChEBI" id="CHEBI:61387"/>
        <dbReference type="EC" id="2.7.8.13"/>
    </reaction>
</comment>
<dbReference type="Pfam" id="PF10555">
    <property type="entry name" value="MraY_sig1"/>
    <property type="match status" value="1"/>
</dbReference>
<dbReference type="GO" id="GO:0008963">
    <property type="term" value="F:phospho-N-acetylmuramoyl-pentapeptide-transferase activity"/>
    <property type="evidence" value="ECO:0007669"/>
    <property type="project" value="UniProtKB-UniRule"/>
</dbReference>
<dbReference type="GO" id="GO:0009252">
    <property type="term" value="P:peptidoglycan biosynthetic process"/>
    <property type="evidence" value="ECO:0007669"/>
    <property type="project" value="UniProtKB-UniRule"/>
</dbReference>
<dbReference type="Pfam" id="PF00953">
    <property type="entry name" value="Glycos_transf_4"/>
    <property type="match status" value="1"/>
</dbReference>
<dbReference type="RefSeq" id="WP_073269759.1">
    <property type="nucleotide sequence ID" value="NZ_FQTU01000003.1"/>
</dbReference>
<dbReference type="NCBIfam" id="TIGR00445">
    <property type="entry name" value="mraY"/>
    <property type="match status" value="1"/>
</dbReference>
<sequence length="316" mass="34211">MFEIAASLMAGLLLSLALSPIAIPFLKKLKFGQTIRDEGPKSHQAKSGTPTMGGIIIIVAALSASIVFSRKNSEFAIIAASFVGFGLIGFLDDYIKVVLKRNLGLRAWQKIVLQLGLSLFLTIFSMRSVGSDILVPFTDVFIDLGWFYVPFMIFVVLAFVNAVNLTDGLDGLASGVSIFSFVVFIAMGMLFSQETVSIFAAALTGALIGFLKVNYHPAKVFMGDTGSMALGGALSAMVLVTRSPLVMLIAGAVFVLESLSVVMQVLYFKATKGKRIFKMTPIHHHFELSGWDEVKVVQRFWMASAVFAFVGILSIL</sequence>
<evidence type="ECO:0000256" key="8">
    <source>
        <dbReference type="NCBIfam" id="TIGR00445"/>
    </source>
</evidence>
<keyword evidence="6 7" id="KW-0472">Membrane</keyword>
<keyword evidence="7 9" id="KW-0460">Magnesium</keyword>
<comment type="subcellular location">
    <subcellularLocation>
        <location evidence="7">Cell membrane</location>
        <topology evidence="7">Multi-pass membrane protein</topology>
    </subcellularLocation>
    <subcellularLocation>
        <location evidence="1">Membrane</location>
        <topology evidence="1">Multi-pass membrane protein</topology>
    </subcellularLocation>
</comment>
<dbReference type="UniPathway" id="UPA00219"/>
<reference evidence="10 11" key="1">
    <citation type="submission" date="2016-11" db="EMBL/GenBank/DDBJ databases">
        <authorList>
            <person name="Jaros S."/>
            <person name="Januszkiewicz K."/>
            <person name="Wedrychowicz H."/>
        </authorList>
    </citation>
    <scope>NUCLEOTIDE SEQUENCE [LARGE SCALE GENOMIC DNA]</scope>
    <source>
        <strain evidence="10 11">DSM 14828</strain>
    </source>
</reference>
<dbReference type="EC" id="2.7.8.13" evidence="7 8"/>
<dbReference type="OrthoDB" id="9805475at2"/>
<feature type="transmembrane region" description="Helical" evidence="7">
    <location>
        <begin position="47"/>
        <end position="69"/>
    </location>
</feature>
<feature type="transmembrane region" description="Helical" evidence="7">
    <location>
        <begin position="146"/>
        <end position="165"/>
    </location>
</feature>
<keyword evidence="7" id="KW-0961">Cell wall biogenesis/degradation</keyword>
<feature type="binding site" evidence="9">
    <location>
        <position position="224"/>
    </location>
    <ligand>
        <name>Mg(2+)</name>
        <dbReference type="ChEBI" id="CHEBI:18420"/>
    </ligand>
</feature>
<evidence type="ECO:0000313" key="10">
    <source>
        <dbReference type="EMBL" id="SHE55983.1"/>
    </source>
</evidence>
<keyword evidence="3 7" id="KW-0808">Transferase</keyword>
<evidence type="ECO:0000256" key="2">
    <source>
        <dbReference type="ARBA" id="ARBA00005583"/>
    </source>
</evidence>
<feature type="transmembrane region" description="Helical" evidence="7">
    <location>
        <begin position="220"/>
        <end position="240"/>
    </location>
</feature>
<feature type="transmembrane region" description="Helical" evidence="7">
    <location>
        <begin position="75"/>
        <end position="95"/>
    </location>
</feature>
<dbReference type="PANTHER" id="PTHR22926">
    <property type="entry name" value="PHOSPHO-N-ACETYLMURAMOYL-PENTAPEPTIDE-TRANSFERASE"/>
    <property type="match status" value="1"/>
</dbReference>
<dbReference type="InterPro" id="IPR003524">
    <property type="entry name" value="PNAcMuramoyl-5peptid_Trfase"/>
</dbReference>
<accession>A0A1M4UHD9</accession>
<gene>
    <name evidence="7" type="primary">mraY</name>
    <name evidence="10" type="ORF">SAMN02746064_00768</name>
</gene>
<comment type="similarity">
    <text evidence="2 7">Belongs to the glycosyltransferase 4 family. MraY subfamily.</text>
</comment>
<evidence type="ECO:0000256" key="6">
    <source>
        <dbReference type="ARBA" id="ARBA00023136"/>
    </source>
</evidence>
<name>A0A1M4UHD9_9FIRM</name>
<feature type="transmembrane region" description="Helical" evidence="7">
    <location>
        <begin position="172"/>
        <end position="190"/>
    </location>
</feature>
<keyword evidence="7" id="KW-0133">Cell shape</keyword>
<dbReference type="GO" id="GO:0005886">
    <property type="term" value="C:plasma membrane"/>
    <property type="evidence" value="ECO:0007669"/>
    <property type="project" value="UniProtKB-SubCell"/>
</dbReference>
<dbReference type="EMBL" id="FQTU01000003">
    <property type="protein sequence ID" value="SHE55983.1"/>
    <property type="molecule type" value="Genomic_DNA"/>
</dbReference>
<dbReference type="STRING" id="1120975.SAMN02746064_00768"/>
<evidence type="ECO:0000256" key="5">
    <source>
        <dbReference type="ARBA" id="ARBA00022989"/>
    </source>
</evidence>
<keyword evidence="7" id="KW-0573">Peptidoglycan synthesis</keyword>
<keyword evidence="7" id="KW-0132">Cell division</keyword>
<feature type="transmembrane region" description="Helical" evidence="7">
    <location>
        <begin position="196"/>
        <end position="213"/>
    </location>
</feature>
<evidence type="ECO:0000313" key="11">
    <source>
        <dbReference type="Proteomes" id="UP000184251"/>
    </source>
</evidence>